<name>A0ABR7KZU2_9PSEU</name>
<dbReference type="Proteomes" id="UP000734823">
    <property type="component" value="Unassembled WGS sequence"/>
</dbReference>
<comment type="caution">
    <text evidence="3">The sequence shown here is derived from an EMBL/GenBank/DDBJ whole genome shotgun (WGS) entry which is preliminary data.</text>
</comment>
<accession>A0ABR7KZU2</accession>
<dbReference type="InterPro" id="IPR005183">
    <property type="entry name" value="DUF305_CopM-like"/>
</dbReference>
<gene>
    <name evidence="3" type="ORF">GPZ80_02050</name>
</gene>
<proteinExistence type="predicted"/>
<sequence length="197" mass="20955">MMRTKLIRGVIVAVFGAALVAGCGSAAEPGNHSGGQTATHDRNDADVKFATDMIPHHSQAVEMSALAPTRAASPEVRGLAQRIQAAQDPEIKLMQGWLTGWGVSGGHSNTSQSGGHDADSMQGMMSVEQMTRLREASGAAFDRMFLEMMIEHHEGAITMSEKQLAEGKSEQAKTLAGEIIKAQKAEIIEMRKLLGTG</sequence>
<dbReference type="PANTHER" id="PTHR36933">
    <property type="entry name" value="SLL0788 PROTEIN"/>
    <property type="match status" value="1"/>
</dbReference>
<feature type="signal peptide" evidence="1">
    <location>
        <begin position="1"/>
        <end position="26"/>
    </location>
</feature>
<dbReference type="PANTHER" id="PTHR36933:SF1">
    <property type="entry name" value="SLL0788 PROTEIN"/>
    <property type="match status" value="1"/>
</dbReference>
<dbReference type="EMBL" id="JABVED010000001">
    <property type="protein sequence ID" value="MBC6445953.1"/>
    <property type="molecule type" value="Genomic_DNA"/>
</dbReference>
<dbReference type="PROSITE" id="PS51257">
    <property type="entry name" value="PROKAR_LIPOPROTEIN"/>
    <property type="match status" value="1"/>
</dbReference>
<dbReference type="InterPro" id="IPR012347">
    <property type="entry name" value="Ferritin-like"/>
</dbReference>
<protein>
    <submittedName>
        <fullName evidence="3">DUF305 domain-containing protein</fullName>
    </submittedName>
</protein>
<feature type="domain" description="DUF305" evidence="2">
    <location>
        <begin position="46"/>
        <end position="194"/>
    </location>
</feature>
<dbReference type="Gene3D" id="1.20.1260.10">
    <property type="match status" value="1"/>
</dbReference>
<evidence type="ECO:0000313" key="4">
    <source>
        <dbReference type="Proteomes" id="UP000734823"/>
    </source>
</evidence>
<evidence type="ECO:0000259" key="2">
    <source>
        <dbReference type="Pfam" id="PF03713"/>
    </source>
</evidence>
<keyword evidence="4" id="KW-1185">Reference proteome</keyword>
<organism evidence="3 4">
    <name type="scientific">Actinokineospora xionganensis</name>
    <dbReference type="NCBI Taxonomy" id="2684470"/>
    <lineage>
        <taxon>Bacteria</taxon>
        <taxon>Bacillati</taxon>
        <taxon>Actinomycetota</taxon>
        <taxon>Actinomycetes</taxon>
        <taxon>Pseudonocardiales</taxon>
        <taxon>Pseudonocardiaceae</taxon>
        <taxon>Actinokineospora</taxon>
    </lineage>
</organism>
<reference evidence="3 4" key="1">
    <citation type="submission" date="2020-06" db="EMBL/GenBank/DDBJ databases">
        <title>Actinokineospora xiongansis sp. nov., isolated from soil of Baiyangdian.</title>
        <authorList>
            <person name="Zhang X."/>
        </authorList>
    </citation>
    <scope>NUCLEOTIDE SEQUENCE [LARGE SCALE GENOMIC DNA]</scope>
    <source>
        <strain evidence="3 4">HBU206404</strain>
    </source>
</reference>
<evidence type="ECO:0000313" key="3">
    <source>
        <dbReference type="EMBL" id="MBC6445953.1"/>
    </source>
</evidence>
<evidence type="ECO:0000256" key="1">
    <source>
        <dbReference type="SAM" id="SignalP"/>
    </source>
</evidence>
<keyword evidence="1" id="KW-0732">Signal</keyword>
<dbReference type="Pfam" id="PF03713">
    <property type="entry name" value="DUF305"/>
    <property type="match status" value="1"/>
</dbReference>
<feature type="chain" id="PRO_5046934246" evidence="1">
    <location>
        <begin position="27"/>
        <end position="197"/>
    </location>
</feature>